<sequence length="89" mass="9446">TVYPVRLLRPGGAGGKPASFALFGPTCDSYDSLPGTSPLPEDVREGDWIEFGQIGAYSNVLQTRFNGFEARRFVAVEDGALRPAAAQAA</sequence>
<dbReference type="AlphaFoldDB" id="A0A0A0D6S7"/>
<dbReference type="Proteomes" id="UP000029995">
    <property type="component" value="Unassembled WGS sequence"/>
</dbReference>
<evidence type="ECO:0000313" key="3">
    <source>
        <dbReference type="EMBL" id="KGM33573.1"/>
    </source>
</evidence>
<dbReference type="InterPro" id="IPR022643">
    <property type="entry name" value="De-COase2_C"/>
</dbReference>
<organism evidence="3 4">
    <name type="scientific">Inquilinus limosus MP06</name>
    <dbReference type="NCBI Taxonomy" id="1398085"/>
    <lineage>
        <taxon>Bacteria</taxon>
        <taxon>Pseudomonadati</taxon>
        <taxon>Pseudomonadota</taxon>
        <taxon>Alphaproteobacteria</taxon>
        <taxon>Rhodospirillales</taxon>
        <taxon>Rhodospirillaceae</taxon>
        <taxon>Inquilinus</taxon>
    </lineage>
</organism>
<dbReference type="SUPFAM" id="SSF50621">
    <property type="entry name" value="Alanine racemase C-terminal domain-like"/>
    <property type="match status" value="1"/>
</dbReference>
<gene>
    <name evidence="3" type="ORF">P409_15130</name>
</gene>
<reference evidence="3 4" key="1">
    <citation type="submission" date="2014-01" db="EMBL/GenBank/DDBJ databases">
        <title>Genome sequence determination for a cystic fibrosis isolate, Inquilinus limosus.</title>
        <authorList>
            <person name="Pino M."/>
            <person name="Di Conza J."/>
            <person name="Gutkind G."/>
        </authorList>
    </citation>
    <scope>NUCLEOTIDE SEQUENCE [LARGE SCALE GENOMIC DNA]</scope>
    <source>
        <strain evidence="3 4">MP06</strain>
    </source>
</reference>
<dbReference type="GO" id="GO:0003824">
    <property type="term" value="F:catalytic activity"/>
    <property type="evidence" value="ECO:0007669"/>
    <property type="project" value="InterPro"/>
</dbReference>
<dbReference type="Pfam" id="PF00278">
    <property type="entry name" value="Orn_DAP_Arg_deC"/>
    <property type="match status" value="1"/>
</dbReference>
<evidence type="ECO:0000313" key="4">
    <source>
        <dbReference type="Proteomes" id="UP000029995"/>
    </source>
</evidence>
<feature type="domain" description="Orn/DAP/Arg decarboxylase 2 C-terminal" evidence="2">
    <location>
        <begin position="16"/>
        <end position="55"/>
    </location>
</feature>
<accession>A0A0A0D6S7</accession>
<comment type="cofactor">
    <cofactor evidence="1">
        <name>pyridoxal 5'-phosphate</name>
        <dbReference type="ChEBI" id="CHEBI:597326"/>
    </cofactor>
</comment>
<dbReference type="EMBL" id="JANX01000169">
    <property type="protein sequence ID" value="KGM33573.1"/>
    <property type="molecule type" value="Genomic_DNA"/>
</dbReference>
<feature type="non-terminal residue" evidence="3">
    <location>
        <position position="1"/>
    </location>
</feature>
<protein>
    <recommendedName>
        <fullName evidence="2">Orn/DAP/Arg decarboxylase 2 C-terminal domain-containing protein</fullName>
    </recommendedName>
</protein>
<name>A0A0A0D6S7_9PROT</name>
<evidence type="ECO:0000259" key="2">
    <source>
        <dbReference type="Pfam" id="PF00278"/>
    </source>
</evidence>
<comment type="caution">
    <text evidence="3">The sequence shown here is derived from an EMBL/GenBank/DDBJ whole genome shotgun (WGS) entry which is preliminary data.</text>
</comment>
<dbReference type="Gene3D" id="2.40.37.10">
    <property type="entry name" value="Lyase, Ornithine Decarboxylase, Chain A, domain 1"/>
    <property type="match status" value="1"/>
</dbReference>
<dbReference type="InterPro" id="IPR009006">
    <property type="entry name" value="Ala_racemase/Decarboxylase_C"/>
</dbReference>
<proteinExistence type="predicted"/>
<evidence type="ECO:0000256" key="1">
    <source>
        <dbReference type="ARBA" id="ARBA00001933"/>
    </source>
</evidence>